<dbReference type="GO" id="GO:0042597">
    <property type="term" value="C:periplasmic space"/>
    <property type="evidence" value="ECO:0007669"/>
    <property type="project" value="UniProtKB-SubCell"/>
</dbReference>
<comment type="caution">
    <text evidence="5">The sequence shown here is derived from an EMBL/GenBank/DDBJ whole genome shotgun (WGS) entry which is preliminary data.</text>
</comment>
<evidence type="ECO:0000256" key="3">
    <source>
        <dbReference type="ARBA" id="ARBA00022729"/>
    </source>
</evidence>
<name>A0A917TS76_9ACTN</name>
<comment type="similarity">
    <text evidence="2">Belongs to the bacterial solute-binding protein SsuA/TauA family.</text>
</comment>
<dbReference type="Gene3D" id="3.40.190.10">
    <property type="entry name" value="Periplasmic binding protein-like II"/>
    <property type="match status" value="2"/>
</dbReference>
<dbReference type="PROSITE" id="PS51257">
    <property type="entry name" value="PROKAR_LIPOPROTEIN"/>
    <property type="match status" value="1"/>
</dbReference>
<gene>
    <name evidence="5" type="ORF">GCM10007977_041310</name>
</gene>
<evidence type="ECO:0000256" key="2">
    <source>
        <dbReference type="ARBA" id="ARBA00010742"/>
    </source>
</evidence>
<accession>A0A917TS76</accession>
<reference evidence="5" key="1">
    <citation type="journal article" date="2014" name="Int. J. Syst. Evol. Microbiol.">
        <title>Complete genome sequence of Corynebacterium casei LMG S-19264T (=DSM 44701T), isolated from a smear-ripened cheese.</title>
        <authorList>
            <consortium name="US DOE Joint Genome Institute (JGI-PGF)"/>
            <person name="Walter F."/>
            <person name="Albersmeier A."/>
            <person name="Kalinowski J."/>
            <person name="Ruckert C."/>
        </authorList>
    </citation>
    <scope>NUCLEOTIDE SEQUENCE</scope>
    <source>
        <strain evidence="5">JCM 19831</strain>
    </source>
</reference>
<dbReference type="PANTHER" id="PTHR30024:SF47">
    <property type="entry name" value="TAURINE-BINDING PERIPLASMIC PROTEIN"/>
    <property type="match status" value="1"/>
</dbReference>
<evidence type="ECO:0000313" key="5">
    <source>
        <dbReference type="EMBL" id="GGM35626.1"/>
    </source>
</evidence>
<dbReference type="Proteomes" id="UP000642070">
    <property type="component" value="Unassembled WGS sequence"/>
</dbReference>
<dbReference type="EMBL" id="BMPI01000019">
    <property type="protein sequence ID" value="GGM35626.1"/>
    <property type="molecule type" value="Genomic_DNA"/>
</dbReference>
<dbReference type="InterPro" id="IPR015168">
    <property type="entry name" value="SsuA/THI5"/>
</dbReference>
<evidence type="ECO:0000313" key="6">
    <source>
        <dbReference type="Proteomes" id="UP000642070"/>
    </source>
</evidence>
<dbReference type="PANTHER" id="PTHR30024">
    <property type="entry name" value="ALIPHATIC SULFONATES-BINDING PROTEIN-RELATED"/>
    <property type="match status" value="1"/>
</dbReference>
<feature type="domain" description="SsuA/THI5-like" evidence="4">
    <location>
        <begin position="55"/>
        <end position="264"/>
    </location>
</feature>
<dbReference type="SUPFAM" id="SSF53850">
    <property type="entry name" value="Periplasmic binding protein-like II"/>
    <property type="match status" value="1"/>
</dbReference>
<comment type="subcellular location">
    <subcellularLocation>
        <location evidence="1">Periplasm</location>
    </subcellularLocation>
</comment>
<protein>
    <recommendedName>
        <fullName evidence="4">SsuA/THI5-like domain-containing protein</fullName>
    </recommendedName>
</protein>
<organism evidence="5 6">
    <name type="scientific">Dactylosporangium sucinum</name>
    <dbReference type="NCBI Taxonomy" id="1424081"/>
    <lineage>
        <taxon>Bacteria</taxon>
        <taxon>Bacillati</taxon>
        <taxon>Actinomycetota</taxon>
        <taxon>Actinomycetes</taxon>
        <taxon>Micromonosporales</taxon>
        <taxon>Micromonosporaceae</taxon>
        <taxon>Dactylosporangium</taxon>
    </lineage>
</organism>
<evidence type="ECO:0000256" key="1">
    <source>
        <dbReference type="ARBA" id="ARBA00004418"/>
    </source>
</evidence>
<dbReference type="Pfam" id="PF09084">
    <property type="entry name" value="NMT1"/>
    <property type="match status" value="1"/>
</dbReference>
<keyword evidence="6" id="KW-1185">Reference proteome</keyword>
<dbReference type="GO" id="GO:0042918">
    <property type="term" value="P:alkanesulfonate transmembrane transport"/>
    <property type="evidence" value="ECO:0007669"/>
    <property type="project" value="TreeGrafter"/>
</dbReference>
<dbReference type="AlphaFoldDB" id="A0A917TS76"/>
<sequence>MSRRAAVAGLLAAGVALFSTGCGEDSGPRASDGQLTKVAVGVQPTAPFSVVPLGVEQGIFKKYGLDVEIKIISTASTMPPAVLADQLQFSNWSFPSFAALADKKLPLKIIGAGDTAGRGEADDYIQLISLADGGVTSVSQLAGKKVAVNSLASLTEVQIKAALKAAGVDPASVELVPIPFPDQFAALAAKRVDAIGAGEPFLTAAKQKAKVNFLSALDAAVMPDLPLSLWMTSERFLQQNPKAVRAFQLALKESLEYAKSNPDKVRAFMPGFAKVDEAVAKAMILPNWTSEVDMVKVQQIVTIMHEYGVVPSAPDLSPYMTQFPLPE</sequence>
<proteinExistence type="inferred from homology"/>
<keyword evidence="3" id="KW-0732">Signal</keyword>
<evidence type="ECO:0000259" key="4">
    <source>
        <dbReference type="Pfam" id="PF09084"/>
    </source>
</evidence>
<reference evidence="5" key="2">
    <citation type="submission" date="2020-09" db="EMBL/GenBank/DDBJ databases">
        <authorList>
            <person name="Sun Q."/>
            <person name="Ohkuma M."/>
        </authorList>
    </citation>
    <scope>NUCLEOTIDE SEQUENCE</scope>
    <source>
        <strain evidence="5">JCM 19831</strain>
    </source>
</reference>